<feature type="compositionally biased region" description="Polar residues" evidence="1">
    <location>
        <begin position="214"/>
        <end position="230"/>
    </location>
</feature>
<keyword evidence="2" id="KW-0812">Transmembrane</keyword>
<dbReference type="HOGENOM" id="CLU_1109808_0_0_7"/>
<name>A7I014_CAMHC</name>
<gene>
    <name evidence="3" type="ordered locus">CHAB381_0249</name>
</gene>
<dbReference type="OrthoDB" id="5363578at2"/>
<feature type="transmembrane region" description="Helical" evidence="2">
    <location>
        <begin position="51"/>
        <end position="67"/>
    </location>
</feature>
<accession>A7I014</accession>
<keyword evidence="2" id="KW-0472">Membrane</keyword>
<dbReference type="AlphaFoldDB" id="A7I014"/>
<evidence type="ECO:0000256" key="1">
    <source>
        <dbReference type="SAM" id="MobiDB-lite"/>
    </source>
</evidence>
<evidence type="ECO:0000313" key="3">
    <source>
        <dbReference type="EMBL" id="ABS51973.1"/>
    </source>
</evidence>
<dbReference type="EMBL" id="CP000776">
    <property type="protein sequence ID" value="ABS51973.1"/>
    <property type="molecule type" value="Genomic_DNA"/>
</dbReference>
<feature type="transmembrane region" description="Helical" evidence="2">
    <location>
        <begin position="79"/>
        <end position="100"/>
    </location>
</feature>
<protein>
    <submittedName>
        <fullName evidence="3">Uncharacterized protein</fullName>
    </submittedName>
</protein>
<reference evidence="4" key="1">
    <citation type="submission" date="2007-07" db="EMBL/GenBank/DDBJ databases">
        <title>Complete genome sequence of Campylobacter hominis ATCC BAA-381, a commensal isolated from the human gastrointestinal tract.</title>
        <authorList>
            <person name="Fouts D.E."/>
            <person name="Mongodin E.F."/>
            <person name="Puiu D."/>
            <person name="Sebastian Y."/>
            <person name="Miller W.G."/>
            <person name="Mandrell R.E."/>
            <person name="Nelson K.E."/>
        </authorList>
    </citation>
    <scope>NUCLEOTIDE SEQUENCE [LARGE SCALE GENOMIC DNA]</scope>
    <source>
        <strain evidence="4">ATCC BAA-381 / LMG 19568 / NCTC 13146 / CH001A</strain>
    </source>
</reference>
<dbReference type="STRING" id="360107.CHAB381_0249"/>
<evidence type="ECO:0000256" key="2">
    <source>
        <dbReference type="SAM" id="Phobius"/>
    </source>
</evidence>
<keyword evidence="2" id="KW-1133">Transmembrane helix</keyword>
<sequence>MYKDTLRKKEDDSYKVKNYESNLKLSYDAIRKDYDNILTSIMPNQVNLIKTYLWLNTFIIGIAVIFIKEQAITPKILCSFISIFALCIISMIALVVALYYNKQKKFIFFKPEDIANIKDNKWSYAQGLINLINETKNAFDLNTEIVKFRAFYIRIGAIFLILAFMAFTYTTTYYLLPYINHRKEVIIMPDDKPIKPDENKPITMSLSTNSQININTESINESTKENSGFNITADDKSQSDNNNSSNDKDK</sequence>
<organism evidence="3 4">
    <name type="scientific">Campylobacter hominis (strain ATCC BAA-381 / DSM 21671 / CCUG 45161 / LMG 19568 / NCTC 13146 / CH001A)</name>
    <dbReference type="NCBI Taxonomy" id="360107"/>
    <lineage>
        <taxon>Bacteria</taxon>
        <taxon>Pseudomonadati</taxon>
        <taxon>Campylobacterota</taxon>
        <taxon>Epsilonproteobacteria</taxon>
        <taxon>Campylobacterales</taxon>
        <taxon>Campylobacteraceae</taxon>
        <taxon>Campylobacter</taxon>
    </lineage>
</organism>
<dbReference type="Proteomes" id="UP000002407">
    <property type="component" value="Chromosome"/>
</dbReference>
<dbReference type="KEGG" id="cha:CHAB381_0249"/>
<keyword evidence="4" id="KW-1185">Reference proteome</keyword>
<proteinExistence type="predicted"/>
<dbReference type="RefSeq" id="WP_012108136.1">
    <property type="nucleotide sequence ID" value="NC_009714.1"/>
</dbReference>
<evidence type="ECO:0000313" key="4">
    <source>
        <dbReference type="Proteomes" id="UP000002407"/>
    </source>
</evidence>
<feature type="compositionally biased region" description="Low complexity" evidence="1">
    <location>
        <begin position="239"/>
        <end position="250"/>
    </location>
</feature>
<dbReference type="eggNOG" id="ENOG50319TZ">
    <property type="taxonomic scope" value="Bacteria"/>
</dbReference>
<feature type="transmembrane region" description="Helical" evidence="2">
    <location>
        <begin position="151"/>
        <end position="176"/>
    </location>
</feature>
<feature type="region of interest" description="Disordered" evidence="1">
    <location>
        <begin position="214"/>
        <end position="250"/>
    </location>
</feature>